<sequence length="259" mass="29905">MSDRPTFTSKVKSEPEPGLYVTTYTTRNIDEQESVLRVIEREPLDIPCDAEVKEEPLDIQDTEPVDEPLDNTPDTLEEDELVVQNVKEEKVSSDCNTEECCSIIQDPATQIVESHLKAHLYTHEKPRHPCHKCSKTFSEKWNLKRHLLAHKGIRYPCHKCSKKFSEKGSLNRHLLTHEGISYSCDRCSKTFRYKRGVTYHLLQNVCLKQSSSDKSKNKQSKVQEALFKCDRCNLRFVNPDHLDVHSNGYHDLFVVLSCT</sequence>
<evidence type="ECO:0000256" key="1">
    <source>
        <dbReference type="ARBA" id="ARBA00004123"/>
    </source>
</evidence>
<dbReference type="SMART" id="SM00355">
    <property type="entry name" value="ZnF_C2H2"/>
    <property type="match status" value="4"/>
</dbReference>
<keyword evidence="7" id="KW-0238">DNA-binding</keyword>
<keyword evidence="8" id="KW-0804">Transcription</keyword>
<dbReference type="AlphaFoldDB" id="A0A8D8ZWB5"/>
<feature type="domain" description="C2H2-type" evidence="11">
    <location>
        <begin position="227"/>
        <end position="250"/>
    </location>
</feature>
<evidence type="ECO:0000259" key="11">
    <source>
        <dbReference type="PROSITE" id="PS50157"/>
    </source>
</evidence>
<comment type="subcellular location">
    <subcellularLocation>
        <location evidence="1">Nucleus</location>
    </subcellularLocation>
</comment>
<keyword evidence="4 10" id="KW-0863">Zinc-finger</keyword>
<evidence type="ECO:0000256" key="4">
    <source>
        <dbReference type="ARBA" id="ARBA00022771"/>
    </source>
</evidence>
<dbReference type="SUPFAM" id="SSF57667">
    <property type="entry name" value="beta-beta-alpha zinc fingers"/>
    <property type="match status" value="2"/>
</dbReference>
<dbReference type="InterPro" id="IPR013087">
    <property type="entry name" value="Znf_C2H2_type"/>
</dbReference>
<evidence type="ECO:0000256" key="5">
    <source>
        <dbReference type="ARBA" id="ARBA00022833"/>
    </source>
</evidence>
<evidence type="ECO:0000256" key="6">
    <source>
        <dbReference type="ARBA" id="ARBA00023015"/>
    </source>
</evidence>
<evidence type="ECO:0000256" key="8">
    <source>
        <dbReference type="ARBA" id="ARBA00023163"/>
    </source>
</evidence>
<keyword evidence="5" id="KW-0862">Zinc</keyword>
<proteinExistence type="predicted"/>
<evidence type="ECO:0000256" key="9">
    <source>
        <dbReference type="ARBA" id="ARBA00023242"/>
    </source>
</evidence>
<name>A0A8D8ZWB5_9HEMI</name>
<dbReference type="EMBL" id="HBUF01541193">
    <property type="protein sequence ID" value="CAG6755138.1"/>
    <property type="molecule type" value="Transcribed_RNA"/>
</dbReference>
<accession>A0A8D8ZWB5</accession>
<dbReference type="PANTHER" id="PTHR24409">
    <property type="entry name" value="ZINC FINGER PROTEIN 142"/>
    <property type="match status" value="1"/>
</dbReference>
<dbReference type="Pfam" id="PF00096">
    <property type="entry name" value="zf-C2H2"/>
    <property type="match status" value="2"/>
</dbReference>
<evidence type="ECO:0000256" key="7">
    <source>
        <dbReference type="ARBA" id="ARBA00023125"/>
    </source>
</evidence>
<evidence type="ECO:0000256" key="3">
    <source>
        <dbReference type="ARBA" id="ARBA00022737"/>
    </source>
</evidence>
<evidence type="ECO:0000256" key="10">
    <source>
        <dbReference type="PROSITE-ProRule" id="PRU00042"/>
    </source>
</evidence>
<dbReference type="PROSITE" id="PS00028">
    <property type="entry name" value="ZINC_FINGER_C2H2_1"/>
    <property type="match status" value="3"/>
</dbReference>
<evidence type="ECO:0000313" key="12">
    <source>
        <dbReference type="EMBL" id="CAG6755138.1"/>
    </source>
</evidence>
<dbReference type="GO" id="GO:0000981">
    <property type="term" value="F:DNA-binding transcription factor activity, RNA polymerase II-specific"/>
    <property type="evidence" value="ECO:0007669"/>
    <property type="project" value="TreeGrafter"/>
</dbReference>
<evidence type="ECO:0000256" key="2">
    <source>
        <dbReference type="ARBA" id="ARBA00022723"/>
    </source>
</evidence>
<dbReference type="PANTHER" id="PTHR24409:SF295">
    <property type="entry name" value="AZ2-RELATED"/>
    <property type="match status" value="1"/>
</dbReference>
<keyword evidence="3" id="KW-0677">Repeat</keyword>
<keyword evidence="6" id="KW-0805">Transcription regulation</keyword>
<dbReference type="GO" id="GO:0000977">
    <property type="term" value="F:RNA polymerase II transcription regulatory region sequence-specific DNA binding"/>
    <property type="evidence" value="ECO:0007669"/>
    <property type="project" value="TreeGrafter"/>
</dbReference>
<organism evidence="12">
    <name type="scientific">Cacopsylla melanoneura</name>
    <dbReference type="NCBI Taxonomy" id="428564"/>
    <lineage>
        <taxon>Eukaryota</taxon>
        <taxon>Metazoa</taxon>
        <taxon>Ecdysozoa</taxon>
        <taxon>Arthropoda</taxon>
        <taxon>Hexapoda</taxon>
        <taxon>Insecta</taxon>
        <taxon>Pterygota</taxon>
        <taxon>Neoptera</taxon>
        <taxon>Paraneoptera</taxon>
        <taxon>Hemiptera</taxon>
        <taxon>Sternorrhyncha</taxon>
        <taxon>Psylloidea</taxon>
        <taxon>Psyllidae</taxon>
        <taxon>Psyllinae</taxon>
        <taxon>Cacopsylla</taxon>
    </lineage>
</organism>
<dbReference type="InterPro" id="IPR036236">
    <property type="entry name" value="Znf_C2H2_sf"/>
</dbReference>
<keyword evidence="9" id="KW-0539">Nucleus</keyword>
<dbReference type="GO" id="GO:0008270">
    <property type="term" value="F:zinc ion binding"/>
    <property type="evidence" value="ECO:0007669"/>
    <property type="project" value="UniProtKB-KW"/>
</dbReference>
<keyword evidence="2" id="KW-0479">Metal-binding</keyword>
<reference evidence="12" key="1">
    <citation type="submission" date="2021-05" db="EMBL/GenBank/DDBJ databases">
        <authorList>
            <person name="Alioto T."/>
            <person name="Alioto T."/>
            <person name="Gomez Garrido J."/>
        </authorList>
    </citation>
    <scope>NUCLEOTIDE SEQUENCE</scope>
</reference>
<feature type="domain" description="C2H2-type" evidence="11">
    <location>
        <begin position="128"/>
        <end position="155"/>
    </location>
</feature>
<dbReference type="FunFam" id="3.30.160.60:FF:000325">
    <property type="entry name" value="ZFP90 zinc finger protein"/>
    <property type="match status" value="1"/>
</dbReference>
<feature type="domain" description="C2H2-type" evidence="11">
    <location>
        <begin position="155"/>
        <end position="179"/>
    </location>
</feature>
<dbReference type="Gene3D" id="3.30.160.60">
    <property type="entry name" value="Classic Zinc Finger"/>
    <property type="match status" value="2"/>
</dbReference>
<dbReference type="PROSITE" id="PS50157">
    <property type="entry name" value="ZINC_FINGER_C2H2_2"/>
    <property type="match status" value="3"/>
</dbReference>
<protein>
    <submittedName>
        <fullName evidence="12">Myoneurin</fullName>
    </submittedName>
</protein>
<dbReference type="GO" id="GO:0005634">
    <property type="term" value="C:nucleus"/>
    <property type="evidence" value="ECO:0007669"/>
    <property type="project" value="UniProtKB-SubCell"/>
</dbReference>